<dbReference type="InterPro" id="IPR000306">
    <property type="entry name" value="Znf_FYVE"/>
</dbReference>
<reference evidence="7 8" key="1">
    <citation type="submission" date="2021-11" db="EMBL/GenBank/DDBJ databases">
        <authorList>
            <person name="Islam A."/>
            <person name="Islam S."/>
            <person name="Flora M.S."/>
            <person name="Rahman M."/>
            <person name="Ziaur R.M."/>
            <person name="Epstein J.H."/>
            <person name="Hassan M."/>
            <person name="Klassen M."/>
            <person name="Woodard K."/>
            <person name="Webb A."/>
            <person name="Webby R.J."/>
            <person name="El Zowalaty M.E."/>
        </authorList>
    </citation>
    <scope>NUCLEOTIDE SEQUENCE [LARGE SCALE GENOMIC DNA]</scope>
    <source>
        <strain evidence="7">Pbs1</strain>
    </source>
</reference>
<feature type="region of interest" description="Disordered" evidence="5">
    <location>
        <begin position="166"/>
        <end position="195"/>
    </location>
</feature>
<name>A0ABN8CJH2_9STRA</name>
<dbReference type="SUPFAM" id="SSF57903">
    <property type="entry name" value="FYVE/PHD zinc finger"/>
    <property type="match status" value="1"/>
</dbReference>
<keyword evidence="2 4" id="KW-0863">Zinc-finger</keyword>
<evidence type="ECO:0000256" key="1">
    <source>
        <dbReference type="ARBA" id="ARBA00022723"/>
    </source>
</evidence>
<dbReference type="InterPro" id="IPR011011">
    <property type="entry name" value="Znf_FYVE_PHD"/>
</dbReference>
<accession>A0ABN8CJH2</accession>
<dbReference type="SMART" id="SM00064">
    <property type="entry name" value="FYVE"/>
    <property type="match status" value="1"/>
</dbReference>
<dbReference type="EMBL" id="CAKLCB010000001">
    <property type="protein sequence ID" value="CAH0513227.1"/>
    <property type="molecule type" value="Genomic_DNA"/>
</dbReference>
<dbReference type="Pfam" id="PF01363">
    <property type="entry name" value="FYVE"/>
    <property type="match status" value="1"/>
</dbReference>
<dbReference type="InterPro" id="IPR017455">
    <property type="entry name" value="Znf_FYVE-rel"/>
</dbReference>
<evidence type="ECO:0000256" key="5">
    <source>
        <dbReference type="SAM" id="MobiDB-lite"/>
    </source>
</evidence>
<evidence type="ECO:0000313" key="8">
    <source>
        <dbReference type="Proteomes" id="UP001158986"/>
    </source>
</evidence>
<evidence type="ECO:0000259" key="6">
    <source>
        <dbReference type="PROSITE" id="PS50178"/>
    </source>
</evidence>
<evidence type="ECO:0000313" key="7">
    <source>
        <dbReference type="EMBL" id="CAH0513227.1"/>
    </source>
</evidence>
<keyword evidence="3" id="KW-0862">Zinc</keyword>
<dbReference type="Proteomes" id="UP001158986">
    <property type="component" value="Unassembled WGS sequence"/>
</dbReference>
<evidence type="ECO:0000256" key="2">
    <source>
        <dbReference type="ARBA" id="ARBA00022771"/>
    </source>
</evidence>
<feature type="domain" description="FYVE-type" evidence="6">
    <location>
        <begin position="302"/>
        <end position="366"/>
    </location>
</feature>
<gene>
    <name evidence="7" type="ORF">PBS001_LOCUS45</name>
</gene>
<keyword evidence="8" id="KW-1185">Reference proteome</keyword>
<dbReference type="PANTHER" id="PTHR43102:SF2">
    <property type="entry name" value="GAF DOMAIN-CONTAINING PROTEIN"/>
    <property type="match status" value="1"/>
</dbReference>
<keyword evidence="1" id="KW-0479">Metal-binding</keyword>
<protein>
    <recommendedName>
        <fullName evidence="6">FYVE-type domain-containing protein</fullName>
    </recommendedName>
</protein>
<evidence type="ECO:0000256" key="4">
    <source>
        <dbReference type="PROSITE-ProRule" id="PRU00091"/>
    </source>
</evidence>
<comment type="caution">
    <text evidence="7">The sequence shown here is derived from an EMBL/GenBank/DDBJ whole genome shotgun (WGS) entry which is preliminary data.</text>
</comment>
<evidence type="ECO:0000256" key="3">
    <source>
        <dbReference type="ARBA" id="ARBA00022833"/>
    </source>
</evidence>
<dbReference type="PROSITE" id="PS50178">
    <property type="entry name" value="ZF_FYVE"/>
    <property type="match status" value="1"/>
</dbReference>
<dbReference type="InterPro" id="IPR013083">
    <property type="entry name" value="Znf_RING/FYVE/PHD"/>
</dbReference>
<dbReference type="Gene3D" id="3.30.40.10">
    <property type="entry name" value="Zinc/RING finger domain, C3HC4 (zinc finger)"/>
    <property type="match status" value="1"/>
</dbReference>
<dbReference type="PANTHER" id="PTHR43102">
    <property type="entry name" value="SLR1143 PROTEIN"/>
    <property type="match status" value="1"/>
</dbReference>
<sequence>MTSAVHLLRDREQTRRLHYRAMRQITDVLEICLNSTRSKEEWSCLRRDKHEELYAKRTDQITFGSSVHYLAVNEAFCGFEEAFDLLHFDTTAQFQLMMKLLHGRDFKDGTLLSMRTKEHSLGDWTNDTQHAAVWFIYQDYIRSLLLGEQHLTFFQTLKMFLPDNRHRHHKHDNHSAAAPKSMGSSSTAGLNARPNDGVHKRTIALNWLPFPLSQDAALETAQQINLQYTLVVEEISHNRLRLSCVTSSFHDKNNGSFTGSTWAARAIARRMALQSVGKLEAAVTASRISNCQLFAPHQWVKNEDRACCVMCWKRFNALFRRRHHCRLCGEVICGSCCSLRKINVVNVKTLGPQKTRICHTCNNKARLQPSTQVFSINNHSNNHESRIPVSYQRVWEPLPLLESASDSDFSLSSRLLPASLKVDVSQDFVLPPPSGDLMLSRKTTMENIEPPEVAEADDDGDIGALPDQIPAAVSSKIISIKSIARSTKNLWQAMPSTSLSIKNIWSHEAPKSVDSTCSVSSSGWVRCRNNSCGHNLSSSFLHPAAMTSRMRMKVQPIRITAEESSYSSADRSYVYSSYYMVDLKEREEGKRRFDDRRTSLMSSNIGLLDRDMIADESYFSPQLDEECEEQRLKLLEVIVSPACTLIDRTIMQRSCEIAVAVAFGLTAAFIARVDEEYVLIEHTIGTCDLSAQDELLRRESLCDFVICQPQYQPVIVLNCLTDPRTRDIPMVQHLRIGFFIGISVCVRNLPIACLCTFRQEDGTQSQENDEAMGASYYDLGNLENAVHRMEHELESLVHGLEFS</sequence>
<proteinExistence type="predicted"/>
<organism evidence="7 8">
    <name type="scientific">Peronospora belbahrii</name>
    <dbReference type="NCBI Taxonomy" id="622444"/>
    <lineage>
        <taxon>Eukaryota</taxon>
        <taxon>Sar</taxon>
        <taxon>Stramenopiles</taxon>
        <taxon>Oomycota</taxon>
        <taxon>Peronosporomycetes</taxon>
        <taxon>Peronosporales</taxon>
        <taxon>Peronosporaceae</taxon>
        <taxon>Peronospora</taxon>
    </lineage>
</organism>